<sequence length="170" mass="18742">MASGLMEVQLVSAKGLKDTDFSGKIDPYVVIQYKTQEHKSSVAGGEGKNPTWNEKFAFKVEYPGAGAPYKLILKIMDHDTFSKDDFLGQATIFVEDLLSLGVENGTSELPPLKYNVVAADKTYCGEIQVGVTFTPKVCTLTIFMTIQSYHVRVKNLLSCFVDMIVGLLMD</sequence>
<dbReference type="GO" id="GO:0046872">
    <property type="term" value="F:metal ion binding"/>
    <property type="evidence" value="ECO:0007669"/>
    <property type="project" value="UniProtKB-KW"/>
</dbReference>
<evidence type="ECO:0000256" key="2">
    <source>
        <dbReference type="ARBA" id="ARBA00022837"/>
    </source>
</evidence>
<comment type="caution">
    <text evidence="4">The sequence shown here is derived from an EMBL/GenBank/DDBJ whole genome shotgun (WGS) entry which is preliminary data.</text>
</comment>
<organism evidence="4 5">
    <name type="scientific">Dipteronia sinensis</name>
    <dbReference type="NCBI Taxonomy" id="43782"/>
    <lineage>
        <taxon>Eukaryota</taxon>
        <taxon>Viridiplantae</taxon>
        <taxon>Streptophyta</taxon>
        <taxon>Embryophyta</taxon>
        <taxon>Tracheophyta</taxon>
        <taxon>Spermatophyta</taxon>
        <taxon>Magnoliopsida</taxon>
        <taxon>eudicotyledons</taxon>
        <taxon>Gunneridae</taxon>
        <taxon>Pentapetalae</taxon>
        <taxon>rosids</taxon>
        <taxon>malvids</taxon>
        <taxon>Sapindales</taxon>
        <taxon>Sapindaceae</taxon>
        <taxon>Hippocastanoideae</taxon>
        <taxon>Acereae</taxon>
        <taxon>Dipteronia</taxon>
    </lineage>
</organism>
<evidence type="ECO:0000313" key="4">
    <source>
        <dbReference type="EMBL" id="KAK3232149.1"/>
    </source>
</evidence>
<evidence type="ECO:0000256" key="1">
    <source>
        <dbReference type="ARBA" id="ARBA00022723"/>
    </source>
</evidence>
<evidence type="ECO:0000259" key="3">
    <source>
        <dbReference type="PROSITE" id="PS50004"/>
    </source>
</evidence>
<dbReference type="EMBL" id="JANJYJ010000001">
    <property type="protein sequence ID" value="KAK3232149.1"/>
    <property type="molecule type" value="Genomic_DNA"/>
</dbReference>
<keyword evidence="5" id="KW-1185">Reference proteome</keyword>
<reference evidence="4" key="1">
    <citation type="journal article" date="2023" name="Plant J.">
        <title>Genome sequences and population genomics provide insights into the demographic history, inbreeding, and mutation load of two 'living fossil' tree species of Dipteronia.</title>
        <authorList>
            <person name="Feng Y."/>
            <person name="Comes H.P."/>
            <person name="Chen J."/>
            <person name="Zhu S."/>
            <person name="Lu R."/>
            <person name="Zhang X."/>
            <person name="Li P."/>
            <person name="Qiu J."/>
            <person name="Olsen K.M."/>
            <person name="Qiu Y."/>
        </authorList>
    </citation>
    <scope>NUCLEOTIDE SEQUENCE</scope>
    <source>
        <strain evidence="4">NBL</strain>
    </source>
</reference>
<protein>
    <recommendedName>
        <fullName evidence="3">C2 domain-containing protein</fullName>
    </recommendedName>
</protein>
<dbReference type="PANTHER" id="PTHR46502">
    <property type="entry name" value="C2 DOMAIN-CONTAINING"/>
    <property type="match status" value="1"/>
</dbReference>
<feature type="domain" description="C2" evidence="3">
    <location>
        <begin position="1"/>
        <end position="107"/>
    </location>
</feature>
<keyword evidence="2" id="KW-0106">Calcium</keyword>
<dbReference type="Gene3D" id="2.60.40.150">
    <property type="entry name" value="C2 domain"/>
    <property type="match status" value="1"/>
</dbReference>
<dbReference type="PANTHER" id="PTHR46502:SF15">
    <property type="entry name" value="16 KDA PHLOEM PROTEIN 1"/>
    <property type="match status" value="1"/>
</dbReference>
<dbReference type="AlphaFoldDB" id="A0AAE0EL83"/>
<dbReference type="SMART" id="SM00239">
    <property type="entry name" value="C2"/>
    <property type="match status" value="1"/>
</dbReference>
<dbReference type="InterPro" id="IPR035892">
    <property type="entry name" value="C2_domain_sf"/>
</dbReference>
<dbReference type="InterPro" id="IPR000008">
    <property type="entry name" value="C2_dom"/>
</dbReference>
<gene>
    <name evidence="4" type="ORF">Dsin_004030</name>
</gene>
<dbReference type="CDD" id="cd04049">
    <property type="entry name" value="C2_putative_Elicitor-responsive_gene"/>
    <property type="match status" value="1"/>
</dbReference>
<dbReference type="Pfam" id="PF00168">
    <property type="entry name" value="C2"/>
    <property type="match status" value="1"/>
</dbReference>
<accession>A0AAE0EL83</accession>
<keyword evidence="1" id="KW-0479">Metal-binding</keyword>
<dbReference type="PROSITE" id="PS50004">
    <property type="entry name" value="C2"/>
    <property type="match status" value="1"/>
</dbReference>
<evidence type="ECO:0000313" key="5">
    <source>
        <dbReference type="Proteomes" id="UP001281410"/>
    </source>
</evidence>
<dbReference type="SUPFAM" id="SSF49562">
    <property type="entry name" value="C2 domain (Calcium/lipid-binding domain, CaLB)"/>
    <property type="match status" value="1"/>
</dbReference>
<dbReference type="Proteomes" id="UP001281410">
    <property type="component" value="Unassembled WGS sequence"/>
</dbReference>
<name>A0AAE0EL83_9ROSI</name>
<proteinExistence type="predicted"/>
<dbReference type="PRINTS" id="PR00360">
    <property type="entry name" value="C2DOMAIN"/>
</dbReference>